<dbReference type="GO" id="GO:0004729">
    <property type="term" value="F:oxygen-dependent protoporphyrinogen oxidase activity"/>
    <property type="evidence" value="ECO:0007669"/>
    <property type="project" value="UniProtKB-UniRule"/>
</dbReference>
<evidence type="ECO:0000256" key="10">
    <source>
        <dbReference type="ARBA" id="ARBA00023002"/>
    </source>
</evidence>
<reference evidence="15 16" key="1">
    <citation type="submission" date="2019-07" db="EMBL/GenBank/DDBJ databases">
        <title>R&amp;d 2014.</title>
        <authorList>
            <person name="Klenk H.-P."/>
        </authorList>
    </citation>
    <scope>NUCLEOTIDE SEQUENCE [LARGE SCALE GENOMIC DNA]</scope>
    <source>
        <strain evidence="15 16">DSM 43194</strain>
    </source>
</reference>
<accession>A0A660C6E9</accession>
<evidence type="ECO:0000256" key="6">
    <source>
        <dbReference type="ARBA" id="ARBA00012402"/>
    </source>
</evidence>
<dbReference type="Gene3D" id="3.50.50.60">
    <property type="entry name" value="FAD/NAD(P)-binding domain"/>
    <property type="match status" value="1"/>
</dbReference>
<evidence type="ECO:0000259" key="14">
    <source>
        <dbReference type="Pfam" id="PF01593"/>
    </source>
</evidence>
<dbReference type="GO" id="GO:0005737">
    <property type="term" value="C:cytoplasm"/>
    <property type="evidence" value="ECO:0007669"/>
    <property type="project" value="UniProtKB-SubCell"/>
</dbReference>
<sequence>MKVAVVGGGVSGLTAAYRLRTLLGPGAEITVLEAGRELGGKLRTVPVAGRPCDVGAEAFLARRPEALELIRELGLGDRLRHPSGASSTVRAGGRTVGLPKRTLMGIPADADAVSDVLSGGGTARVAGERDLPPLRMPAGDVSLGHLVRERLGDEVVDRLVDPLLGGVYAGGADGLGLRAVVPALAAAVDRGATSLSSAVAAQLPGPGTSNSTAAPNPAPVFGTLSGGLAALITELADRAGADVRLGVPVRALNRRTDGGWRLTTGAVASAHAPAEPELDVDAVVLAVPAPAAARLLAEVAPDAAAAYGEVELASMAVVTLALPASTPLPASSGVLIGARERTRAGTPFTAKAFTFTSRKWPHQAGSDTEDTEDTDATGDTENTTDRTADEAPVLLRGSVGRFGDTATLRATDDELVRRVRADLAELAGITADPVDVVVQRWGGGLPQYGVGHLDRVARIERAVAEVPGLAVAGATLHGVGIPACIGTGDAAARRVAAHVTVGS</sequence>
<dbReference type="InterPro" id="IPR002937">
    <property type="entry name" value="Amino_oxidase"/>
</dbReference>
<comment type="caution">
    <text evidence="15">The sequence shown here is derived from an EMBL/GenBank/DDBJ whole genome shotgun (WGS) entry which is preliminary data.</text>
</comment>
<evidence type="ECO:0000256" key="8">
    <source>
        <dbReference type="ARBA" id="ARBA00022630"/>
    </source>
</evidence>
<dbReference type="EMBL" id="VLJV01000001">
    <property type="protein sequence ID" value="TWH19088.1"/>
    <property type="molecule type" value="Genomic_DNA"/>
</dbReference>
<dbReference type="Gene3D" id="3.90.660.20">
    <property type="entry name" value="Protoporphyrinogen oxidase, mitochondrial, domain 2"/>
    <property type="match status" value="1"/>
</dbReference>
<dbReference type="GO" id="GO:0006783">
    <property type="term" value="P:heme biosynthetic process"/>
    <property type="evidence" value="ECO:0007669"/>
    <property type="project" value="UniProtKB-UniRule"/>
</dbReference>
<dbReference type="RefSeq" id="WP_030533377.1">
    <property type="nucleotide sequence ID" value="NZ_JOIJ01000014.1"/>
</dbReference>
<comment type="subcellular location">
    <subcellularLocation>
        <location evidence="12">Cytoplasm</location>
    </subcellularLocation>
</comment>
<proteinExistence type="inferred from homology"/>
<dbReference type="InterPro" id="IPR004572">
    <property type="entry name" value="Protoporphyrinogen_oxidase"/>
</dbReference>
<keyword evidence="11 12" id="KW-0350">Heme biosynthesis</keyword>
<dbReference type="AlphaFoldDB" id="A0A660C6E9"/>
<gene>
    <name evidence="15" type="ORF">JD82_00910</name>
</gene>
<evidence type="ECO:0000256" key="1">
    <source>
        <dbReference type="ARBA" id="ARBA00001755"/>
    </source>
</evidence>
<dbReference type="NCBIfam" id="TIGR00562">
    <property type="entry name" value="proto_IX_ox"/>
    <property type="match status" value="1"/>
</dbReference>
<dbReference type="Proteomes" id="UP000317303">
    <property type="component" value="Unassembled WGS sequence"/>
</dbReference>
<dbReference type="SUPFAM" id="SSF54373">
    <property type="entry name" value="FAD-linked reductases, C-terminal domain"/>
    <property type="match status" value="1"/>
</dbReference>
<evidence type="ECO:0000256" key="3">
    <source>
        <dbReference type="ARBA" id="ARBA00002185"/>
    </source>
</evidence>
<dbReference type="OrthoDB" id="4496419at2"/>
<dbReference type="PANTHER" id="PTHR42923:SF3">
    <property type="entry name" value="PROTOPORPHYRINOGEN OXIDASE"/>
    <property type="match status" value="1"/>
</dbReference>
<evidence type="ECO:0000256" key="11">
    <source>
        <dbReference type="ARBA" id="ARBA00023133"/>
    </source>
</evidence>
<evidence type="ECO:0000256" key="4">
    <source>
        <dbReference type="ARBA" id="ARBA00004744"/>
    </source>
</evidence>
<evidence type="ECO:0000256" key="13">
    <source>
        <dbReference type="SAM" id="MobiDB-lite"/>
    </source>
</evidence>
<evidence type="ECO:0000256" key="5">
    <source>
        <dbReference type="ARBA" id="ARBA00008310"/>
    </source>
</evidence>
<evidence type="ECO:0000256" key="7">
    <source>
        <dbReference type="ARBA" id="ARBA00019046"/>
    </source>
</evidence>
<dbReference type="PANTHER" id="PTHR42923">
    <property type="entry name" value="PROTOPORPHYRINOGEN OXIDASE"/>
    <property type="match status" value="1"/>
</dbReference>
<evidence type="ECO:0000313" key="16">
    <source>
        <dbReference type="Proteomes" id="UP000317303"/>
    </source>
</evidence>
<evidence type="ECO:0000256" key="12">
    <source>
        <dbReference type="RuleBase" id="RU364052"/>
    </source>
</evidence>
<comment type="similarity">
    <text evidence="5 12">Belongs to the protoporphyrinogen/coproporphyrinogen oxidase family. Coproporphyrinogen III oxidase subfamily.</text>
</comment>
<keyword evidence="8 12" id="KW-0285">Flavoprotein</keyword>
<keyword evidence="9 12" id="KW-0274">FAD</keyword>
<organism evidence="15 16">
    <name type="scientific">Prauserella rugosa</name>
    <dbReference type="NCBI Taxonomy" id="43354"/>
    <lineage>
        <taxon>Bacteria</taxon>
        <taxon>Bacillati</taxon>
        <taxon>Actinomycetota</taxon>
        <taxon>Actinomycetes</taxon>
        <taxon>Pseudonocardiales</taxon>
        <taxon>Pseudonocardiaceae</taxon>
        <taxon>Prauserella</taxon>
    </lineage>
</organism>
<dbReference type="UniPathway" id="UPA00252"/>
<keyword evidence="12" id="KW-0963">Cytoplasm</keyword>
<name>A0A660C6E9_9PSEU</name>
<evidence type="ECO:0000313" key="15">
    <source>
        <dbReference type="EMBL" id="TWH19088.1"/>
    </source>
</evidence>
<comment type="catalytic activity">
    <reaction evidence="1">
        <text>coproporphyrinogen III + 3 O2 = coproporphyrin III + 3 H2O2</text>
        <dbReference type="Rhea" id="RHEA:43436"/>
        <dbReference type="ChEBI" id="CHEBI:15379"/>
        <dbReference type="ChEBI" id="CHEBI:16240"/>
        <dbReference type="ChEBI" id="CHEBI:57309"/>
        <dbReference type="ChEBI" id="CHEBI:131725"/>
        <dbReference type="EC" id="1.3.3.15"/>
    </reaction>
    <physiologicalReaction direction="left-to-right" evidence="1">
        <dbReference type="Rhea" id="RHEA:43437"/>
    </physiologicalReaction>
</comment>
<protein>
    <recommendedName>
        <fullName evidence="7 12">Coproporphyrinogen III oxidase</fullName>
        <ecNumber evidence="6 12">1.3.3.15</ecNumber>
    </recommendedName>
</protein>
<feature type="domain" description="Amine oxidase" evidence="14">
    <location>
        <begin position="10"/>
        <end position="495"/>
    </location>
</feature>
<keyword evidence="16" id="KW-1185">Reference proteome</keyword>
<feature type="region of interest" description="Disordered" evidence="13">
    <location>
        <begin position="359"/>
        <end position="386"/>
    </location>
</feature>
<dbReference type="EC" id="1.3.3.15" evidence="6 12"/>
<dbReference type="Gene3D" id="1.10.3110.10">
    <property type="entry name" value="protoporphyrinogen ix oxidase, domain 3"/>
    <property type="match status" value="1"/>
</dbReference>
<dbReference type="SUPFAM" id="SSF51905">
    <property type="entry name" value="FAD/NAD(P)-binding domain"/>
    <property type="match status" value="1"/>
</dbReference>
<dbReference type="Pfam" id="PF01593">
    <property type="entry name" value="Amino_oxidase"/>
    <property type="match status" value="1"/>
</dbReference>
<keyword evidence="10 12" id="KW-0560">Oxidoreductase</keyword>
<dbReference type="InterPro" id="IPR050464">
    <property type="entry name" value="Zeta_carotene_desat/Oxidored"/>
</dbReference>
<comment type="function">
    <text evidence="3 12">Involved in coproporphyrin-dependent heme b biosynthesis. Catalyzes the oxidation of coproporphyrinogen III to coproporphyrin III.</text>
</comment>
<comment type="pathway">
    <text evidence="4 12">Porphyrin-containing compound metabolism; protoheme biosynthesis.</text>
</comment>
<evidence type="ECO:0000256" key="2">
    <source>
        <dbReference type="ARBA" id="ARBA00001974"/>
    </source>
</evidence>
<dbReference type="InterPro" id="IPR036188">
    <property type="entry name" value="FAD/NAD-bd_sf"/>
</dbReference>
<feature type="compositionally biased region" description="Acidic residues" evidence="13">
    <location>
        <begin position="367"/>
        <end position="378"/>
    </location>
</feature>
<evidence type="ECO:0000256" key="9">
    <source>
        <dbReference type="ARBA" id="ARBA00022827"/>
    </source>
</evidence>
<comment type="cofactor">
    <cofactor evidence="2 12">
        <name>FAD</name>
        <dbReference type="ChEBI" id="CHEBI:57692"/>
    </cofactor>
</comment>